<dbReference type="RefSeq" id="WP_238272038.1">
    <property type="nucleotide sequence ID" value="NZ_BPQG01000026.1"/>
</dbReference>
<organism evidence="1 2">
    <name type="scientific">Methylobacterium cerastii</name>
    <dbReference type="NCBI Taxonomy" id="932741"/>
    <lineage>
        <taxon>Bacteria</taxon>
        <taxon>Pseudomonadati</taxon>
        <taxon>Pseudomonadota</taxon>
        <taxon>Alphaproteobacteria</taxon>
        <taxon>Hyphomicrobiales</taxon>
        <taxon>Methylobacteriaceae</taxon>
        <taxon>Methylobacterium</taxon>
    </lineage>
</organism>
<name>A0ABQ4QGV0_9HYPH</name>
<evidence type="ECO:0000313" key="1">
    <source>
        <dbReference type="EMBL" id="GJD43986.1"/>
    </source>
</evidence>
<reference evidence="1 2" key="1">
    <citation type="journal article" date="2021" name="Front. Microbiol.">
        <title>Comprehensive Comparative Genomics and Phenotyping of Methylobacterium Species.</title>
        <authorList>
            <person name="Alessa O."/>
            <person name="Ogura Y."/>
            <person name="Fujitani Y."/>
            <person name="Takami H."/>
            <person name="Hayashi T."/>
            <person name="Sahin N."/>
            <person name="Tani A."/>
        </authorList>
    </citation>
    <scope>NUCLEOTIDE SEQUENCE [LARGE SCALE GENOMIC DNA]</scope>
    <source>
        <strain evidence="1 2">DSM 23679</strain>
    </source>
</reference>
<sequence length="78" mass="8629">MTDREPIVRQTEVEKRAREGIQSAVKDIAGVTNRSPAALYKAIHRKEIKAVWVGRTPMIPPVETLRLLGIEVAEPVAA</sequence>
<dbReference type="EMBL" id="BPQG01000026">
    <property type="protein sequence ID" value="GJD43986.1"/>
    <property type="molecule type" value="Genomic_DNA"/>
</dbReference>
<proteinExistence type="predicted"/>
<protein>
    <submittedName>
        <fullName evidence="1">Uncharacterized protein</fullName>
    </submittedName>
</protein>
<dbReference type="Proteomes" id="UP001055117">
    <property type="component" value="Unassembled WGS sequence"/>
</dbReference>
<evidence type="ECO:0000313" key="2">
    <source>
        <dbReference type="Proteomes" id="UP001055117"/>
    </source>
</evidence>
<comment type="caution">
    <text evidence="1">The sequence shown here is derived from an EMBL/GenBank/DDBJ whole genome shotgun (WGS) entry which is preliminary data.</text>
</comment>
<keyword evidence="2" id="KW-1185">Reference proteome</keyword>
<gene>
    <name evidence="1" type="ORF">AFCDBAGC_1848</name>
</gene>
<accession>A0ABQ4QGV0</accession>